<name>A0AAD9XIU5_9ROSI</name>
<dbReference type="SUPFAM" id="SSF50630">
    <property type="entry name" value="Acid proteases"/>
    <property type="match status" value="1"/>
</dbReference>
<keyword evidence="1" id="KW-0732">Signal</keyword>
<dbReference type="InterPro" id="IPR021109">
    <property type="entry name" value="Peptidase_aspartic_dom_sf"/>
</dbReference>
<dbReference type="AlphaFoldDB" id="A0AAD9XIU5"/>
<protein>
    <submittedName>
        <fullName evidence="2">Uncharacterized protein</fullName>
    </submittedName>
</protein>
<comment type="caution">
    <text evidence="2">The sequence shown here is derived from an EMBL/GenBank/DDBJ whole genome shotgun (WGS) entry which is preliminary data.</text>
</comment>
<feature type="signal peptide" evidence="1">
    <location>
        <begin position="1"/>
        <end position="19"/>
    </location>
</feature>
<reference evidence="2" key="1">
    <citation type="journal article" date="2023" name="Plant J.">
        <title>Genome sequences and population genomics provide insights into the demographic history, inbreeding, and mutation load of two 'living fossil' tree species of Dipteronia.</title>
        <authorList>
            <person name="Feng Y."/>
            <person name="Comes H.P."/>
            <person name="Chen J."/>
            <person name="Zhu S."/>
            <person name="Lu R."/>
            <person name="Zhang X."/>
            <person name="Li P."/>
            <person name="Qiu J."/>
            <person name="Olsen K.M."/>
            <person name="Qiu Y."/>
        </authorList>
    </citation>
    <scope>NUCLEOTIDE SEQUENCE</scope>
    <source>
        <strain evidence="2">KIB01</strain>
    </source>
</reference>
<feature type="chain" id="PRO_5042182317" evidence="1">
    <location>
        <begin position="20"/>
        <end position="96"/>
    </location>
</feature>
<dbReference type="Proteomes" id="UP001280121">
    <property type="component" value="Unassembled WGS sequence"/>
</dbReference>
<evidence type="ECO:0000256" key="1">
    <source>
        <dbReference type="SAM" id="SignalP"/>
    </source>
</evidence>
<keyword evidence="3" id="KW-1185">Reference proteome</keyword>
<proteinExistence type="predicted"/>
<sequence>MTLLVLVHLVLIILRSLNTISVESRQSYKGLIYVNMEVNGRVIQAMLNTGAPNNFMAQRETDKLGLNMLESTSKIKAVNYGAMPVRGVVWCKQHCE</sequence>
<organism evidence="2 3">
    <name type="scientific">Dipteronia dyeriana</name>
    <dbReference type="NCBI Taxonomy" id="168575"/>
    <lineage>
        <taxon>Eukaryota</taxon>
        <taxon>Viridiplantae</taxon>
        <taxon>Streptophyta</taxon>
        <taxon>Embryophyta</taxon>
        <taxon>Tracheophyta</taxon>
        <taxon>Spermatophyta</taxon>
        <taxon>Magnoliopsida</taxon>
        <taxon>eudicotyledons</taxon>
        <taxon>Gunneridae</taxon>
        <taxon>Pentapetalae</taxon>
        <taxon>rosids</taxon>
        <taxon>malvids</taxon>
        <taxon>Sapindales</taxon>
        <taxon>Sapindaceae</taxon>
        <taxon>Hippocastanoideae</taxon>
        <taxon>Acereae</taxon>
        <taxon>Dipteronia</taxon>
    </lineage>
</organism>
<dbReference type="EMBL" id="JANJYI010000002">
    <property type="protein sequence ID" value="KAK2660376.1"/>
    <property type="molecule type" value="Genomic_DNA"/>
</dbReference>
<dbReference type="Gene3D" id="2.40.70.10">
    <property type="entry name" value="Acid Proteases"/>
    <property type="match status" value="1"/>
</dbReference>
<evidence type="ECO:0000313" key="2">
    <source>
        <dbReference type="EMBL" id="KAK2660376.1"/>
    </source>
</evidence>
<evidence type="ECO:0000313" key="3">
    <source>
        <dbReference type="Proteomes" id="UP001280121"/>
    </source>
</evidence>
<accession>A0AAD9XIU5</accession>
<gene>
    <name evidence="2" type="ORF">Ddye_006909</name>
</gene>